<dbReference type="GO" id="GO:0030001">
    <property type="term" value="P:metal ion transport"/>
    <property type="evidence" value="ECO:0007669"/>
    <property type="project" value="TreeGrafter"/>
</dbReference>
<dbReference type="InterPro" id="IPR010221">
    <property type="entry name" value="VCBS_dom"/>
</dbReference>
<dbReference type="Gene3D" id="2.60.40.2030">
    <property type="match status" value="12"/>
</dbReference>
<evidence type="ECO:0000256" key="3">
    <source>
        <dbReference type="ARBA" id="ARBA00022837"/>
    </source>
</evidence>
<dbReference type="InterPro" id="IPR018247">
    <property type="entry name" value="EF_Hand_1_Ca_BS"/>
</dbReference>
<feature type="domain" description="Calx-beta" evidence="6">
    <location>
        <begin position="614"/>
        <end position="649"/>
    </location>
</feature>
<evidence type="ECO:0000313" key="7">
    <source>
        <dbReference type="EMBL" id="SBW05825.1"/>
    </source>
</evidence>
<feature type="domain" description="Calx-beta" evidence="6">
    <location>
        <begin position="2372"/>
        <end position="2418"/>
    </location>
</feature>
<dbReference type="InterPro" id="IPR038081">
    <property type="entry name" value="CalX-like_sf"/>
</dbReference>
<dbReference type="PRINTS" id="PR00313">
    <property type="entry name" value="CABNDNGRPT"/>
</dbReference>
<keyword evidence="4" id="KW-0406">Ion transport</keyword>
<organism evidence="7">
    <name type="scientific">uncultured delta proteobacterium</name>
    <dbReference type="NCBI Taxonomy" id="34034"/>
    <lineage>
        <taxon>Bacteria</taxon>
        <taxon>Deltaproteobacteria</taxon>
        <taxon>environmental samples</taxon>
    </lineage>
</organism>
<keyword evidence="2" id="KW-0677">Repeat</keyword>
<feature type="compositionally biased region" description="Basic and acidic residues" evidence="5">
    <location>
        <begin position="140"/>
        <end position="152"/>
    </location>
</feature>
<dbReference type="EMBL" id="FLUQ01000002">
    <property type="protein sequence ID" value="SBW05825.1"/>
    <property type="molecule type" value="Genomic_DNA"/>
</dbReference>
<sequence length="5324" mass="548268">MARVRHDKSDFISQLKKDKAVLFDFRGNKAMATTARATVISLPKGSGDVTIQVRTGESFQLDFPLEAVAVRRDGGILIMECPDGKCLILRDAFADDENTLPRLQLADGRKVSFWDLLEDPIKTDAPAPERAHSSAGHPAFDSDEHLPEHQDSQDGASPSHIFSTGLPAYRDNAGSLIDPVDRLGHLGTEHWHASSVARLEPISFMAFANTPVTPTMKLALMDGRNYPATHTVLESDPYGIVLGMQLSKAASGSDPLIMDIGGTARMGVDYMDTSTWSVRLADGTMLSAQQCLTVNPDGSLTLMLPAGAQNFTLHVPLIDNLLTDPDRTFTYTVRSSGGYSLLTGQSGTVIIVDDSRVQDLVPGWTPPDPGSLPPDYIGPSGPALRLSVLDGGSEASRISVAENSNATMTYRLSLEDLRQGGAYTPLENITATVRLSGVNGFALNGPEADFTPFDFADFTSKGIAYTYDAATGVLQFTLPAGWSAGHLDFTAKPIADSRAEGDGAPEVLRMDIVAVTGNEAVHQVTPVLTEVIDAPTAFVSVNTTVIFESAGHPAIPNTAAFTFSLSNGAPQNCTLELSWDYDGGKIVSGNGLPNSDADYEYSLDGGVTYIRGQLPESVSFSTGQSSATILVRAVDDALSEGTERLSVAILPERRAGTGDVADNYHVADGTNGRSASAHVDIQDDTALGIHYPYHQGGNLNPYLDGPIVQVVAVRGFAQTVYKGPDGQPLTEFGVLENFNTAQYKVALLNADGSLYTAQQDVQVTFKIEGHGGITLVQGPDPAAPPAITPGKPSDGYTPPGTPADWDVFANNMQAMGFTWNATNQTWSGTIAAGSTGLGFHFLVNADTVENEEGEGFKISVLSVSGNEATIGHDIFNNMYDSPVISISSGAEFVSESDPQGLGFTLHTSAVSNVDIQVRVALGKAGDTADFGDDYTAGTHTTTEQPNYIWVTIPAGADKVTFYLPIVDDALTESNEKLTVTVLPEHDRAPATDKYRVTPDSTGKNAAGVTIVDDTNPWPSGSAPAGHGVLEGPEVLLVVTDAAGVPLSGDAASKVMENGGPVYYTLQLVNKGTTAPYTGPDNQDVTVTLSVSGKNGALLSGAGADMLFAAGNGTGWSYTPGVTAGTITVTIPSGSGHITFTGSPVADSRIEGAGQGGANPQEGVDLGITAVSGHESSISPGHHAVSTEIVDVPTISVATNISAIFESAGHTSIPNTATYTFTLSSPSLVPVTVSLDWGTGSTVSTDDYTVNGGGGLPGSITFQPGQTSYTVTVTAHDDKLTESAETLRVTLLPEGGTADATDNYHVAGGAGASATVTILDDTSAAATWHDGPVLMLVHCDANGDILPGNGLGGRQVWESSTDPVYYKAALFVANADGTPATDGSGNYIPYTADQDVAVSVNVLGSPSITVFSGAGRDFDFSAATAYSHSNGLGYNGIGWQNSSVDSGVLTIHIGQGTSGTVFSGRTVPDYVLENTPAAPEYFTMAITSATGNEVRVPAVTPLQTTIMDTPQVSITAGAAAYAESGPDAAHPNEMVFTLHLTGPAATGLAVRLQWTGIAIAGTDYSNTATNGQNITTITIPAGQTSHTFRVPVIDDRLSEGTESVRVTVLPQNGGTQNLTDAYYVNASGDHADTSILDDTTFETMDGPLVRLTAGATSVMENGGQATYTLELCNRDGSTPYTGQREAITVDIQAGGLNGAVLNGNGSTTFTDFTFANGTGGANWSYTSSTGVIRLTIPANQGSVTFTGTATADTRPEAPADGSGGYTQEQVQLSVTAVSGNEASAYPAQSAATTAIIDVPTASVASTYKYYSESGPDAAHPSSMEFVVSLTSPVPHDTTITLSWGGTAGASDHGALPASVTIPANQTSAVITIPIIDDRLTEENETLVLTLRPENGTALPGNNFHISPAGGSATATIVDDSKPWPGDAPAGNEAPPWHTADDAALLGRLDGPLVVISAGAGNVNVNGDPRYVQHNADNDARYDGSARNPIVVEGINAEGRITYTVDLVSRANGSAWNAEQNITLSLKITPDGGATYGDAAGSGDFYLDMAKLLADYPASGASYDAATGILTLTIPAGGQHISFDMLTVPDTYTEVGRKEYDAQGNFVRDLPDEGYTITVQGASGNETIGDPTGGTIKTIIDEDHVGIQVGIRAESATNVKEGTNAIFRLELTAAANEDVRVILEPDGDGSDFANAILNVVIPRGQTFILVPIAVYNDTFSEGTESFIIRIKDVMGGEAFINSQRSEAIGTIVDDMNGPVCSIEAGPDNTGAYNEGDGFASFTMKLSDPAGFTGNGVPSETMTVYLKLSGAGDAFGSAADTAGAYADVKWDSLTFADPSSGISVNAGKSDFANGIIAFEVPAGWKGSGGATDGAFTFRVDIVDDALTENSERFSVSILRVEGSEGTINSGADSVTTTIIDDSALAIQDPDHANTLLDGPYVYLSGTTEISESAGSATYTITLKDEQGNPYTAQQAITVTISYAAKPGDGYDGAEPAKDFEVLPTNSTITIPAGQSSGSFTVRIADDELSENSERFSVTITGVSGNEARIPSNSSLVSVDTVIIDDTQTGYPGSALDGPFVSLSGGGGVYENAGSATYTLSMSKAPSQEITVTLLLKPTGGLTLDDLLGPPSSGGVYDYSALTARGITNFTAVDPVAFAADPAHYTAGWTFSVKVPEGYATSTVRVPIFNDSFTETGEGYTLEIAGLAGSEARIGAQNSVSTSIWDDNQGPAVYIRAYDPDDGAGSTPVWISNSTVPNGDANGFVQFKAVASSAASEDITVRVYLMNRDGDRSDRGSPLEDPSVAKLVGSGAASYYEVVIKAGTTETVFSLPKAMSGSDVSGDYYIMQVASSSGSESQVNLNQNYATMDIAPPAGEGPGTNITLTNISTNPDTGLPTSSVKEGADALFHLGIDGTANLNGDGTTSVAHTVTLLLVNRSGFDFGAATPPYTGADIDFSQFGSGAYQNLVWNPATHTISITIPAGVDASSGYDFRLPMAADLRQENNDTYTLIPISGGSNAGVTSTPVTMAIIDVFDGPKISLHQSTDTVVEGQTHTYYVEVDKPVTGTFTISLSITDGDGVPGHASATANKDYVPISSITLDGSRWTAVDLGGVTVWRQTFTLTTTDDQYTEPDEYFQLAISGVSDSRIAIDAGQSSVVTCIQDDGLSGPKVSFAKTADAFDEDASRMTFDIVLNRPAVEDVKVTVEVKDVTTTVGADYDLTSVPGYHFTNGKHLIDVVIPKGDVQVKLILDNVLINDRLTEGDEYFTLVIDGVTGGETTIDAQKTMTITVHDVLNGPEVSVSADKASIDENAGTLDGSATSNPAGIVTYTFSIPADQPAAQKITVTFVVESINGVTAADGVPLGTHTVEIPQWQTSATWVMNTLVNDKLDERTPPDSYRVRITGVTGNEAVIGGASSVTTTIVDDDHAPVTAPETVVMLVSPKPSGGDFALSVLRNDTDQDGDPLKTETKTINAAYGSYTIDANGQLHYTLDGSRGAVQRLANGETLNEDSFTYTVYDTDPSGTAVYNKVTGTTSLSIKAQSSYTGGTGAEWIFGSDQSEVIRGGGGADIIHGGGGNDIIYDAGDGKAILYGDGGDDTFVVAPASGSVVKADDLSEIHGGTGLDRIFLDGKDRVLSFTQASWTKADITGPDPVTNLPVTRPHVDGIEVLDITGTGRNRVELDSFAVARLSAGFDGGVTELRVTGAFGGSFAFVNPAGGWHSTSETVIIGTETYSRFTDGTNSILINSVLAWAKDYGASDDVVDCASFADQGTGNFALSGGGGNDTLIGGAGNDLLIGGTGNDILDGKGGRDFLDGGDGNDTLILHDNSSDGYCTRLDFASAAGGNGADTLVLANDGRPGGVILDFTRIDTGTVSGIETIAIHGDAASGKGNGVILTDAMLTELAASLDGPAQLRITGNAGDTYELCGASFGTPGSWVYTGIVTDNGTWYSYKNGDGKALYVQSDLTRVITGTEEADTITGGAENSLIIRAGGGDDIVNGGSGNEIIYGGDGNNTLRGGAGLNELYGGAGNDTLYADTATDKLYGEAGNDTFILRDNIGDDKKITGADVGEVHGGTGVDTLAVGGAGLTLDLTAFAAGKLDGIETVDLTGTGNNRVVLDAAALNALTGGLDGQSALRIKGDAGDTYELAGDWVHIDSVGVDGAVWYRYHSGMGDELWVQNTLQRAYTGGTGDAFILDDLTGDGKVTGADFGAIAGGGGLDSLVLGKGGLIVDFSALADGKISGITALDLGLQGTNHAVIGEGTLTAMGGDLHLAGDVGNTYTLTGGWTYNGKIGGEYRYIDGSGKNLFVADTLLPVYAGTGGNDTFILHDLTGEGTVNWVDFASISGNGDIDTLTLGGGARNLDLSGLPANAVNGVSNISLTGNGANNLTLDGATLTAMGVSTLTVNGDTGDTFTLNGNWSYSGSSGGYNTYTDDLGKTLRVQDTVLRAYSGTGDDDIFTLHDITDDGVVSGADFAFVSGGAGQDTLRLGAAGLTLGLTLDLTGTSAAKISGVEIIDLSTSANARLLLDADSLDAMGAATLRVEGGAGNGFELRGEGWTFTGKNGNYYQYKDASNNILEVFQTVKRAYTGTIGDDTFELNDIDQNGYVNTADFASISGGDGTDTIVIGGQNCILDLSGLPSGLISGVEILNLGTSGAGNRMVLDGGSLTGLGLATPLVVNGGSGNTFTLNGDWTFVGSSGGYRTYRDVSGKEVAIADAVLRVYAGSNGNDVFLLDDVTGDGVVSKDDFAVVHGYAGSDSLGVATAGTVLDLRGLPTSGTLAIDGVQTISLSGGGSETVILDGATHAGMALLPAETLYIEGDANDAFNLRGNWTFGGINAGRLIYTDADHRTVSIAGAMGRAYTGDSGNDVFSLDDCSGDGVISKADFARINGGGGSDTVTLGAGVAAGVSVDLTGLAPGSFQGVSAIDLTGHGNNHITLDATVLGAAPLTLSGNAGDSYELAGNGWSYSGTAGGFHTYGNGGQTLRVAEALTRVVHAPDSGATLTNTLAGDILVGGTGNDIFSIADRTGDGLITGADFGSISGGARNDTIAVAGTGQTLDLSGLHTGKIDGVEAIDISGGNTLVLDQASLAALGENLVTVNGGTTDTVELWGTWTLQTSPLGHSVYEDATGRQVDLASAMTVELHGGDTGQSLTGGLENTRIYGGSGDDILDGGAGGVNYLDGGAGNDIFILHNTAGSAAIDGADYTGLHGGSGIDTLRLTDLGLTLDLTGFSDSAISGFEIVALGATNTLKLDMDAFLRTTADGAGGPHALTVTGTAGSTVQLADILSWDDNGGLTQNVGGIDYYAYTATHNGTEMTLLIQDILAVTG</sequence>
<dbReference type="GO" id="GO:0016020">
    <property type="term" value="C:membrane"/>
    <property type="evidence" value="ECO:0007669"/>
    <property type="project" value="InterPro"/>
</dbReference>
<dbReference type="GO" id="GO:0005509">
    <property type="term" value="F:calcium ion binding"/>
    <property type="evidence" value="ECO:0007669"/>
    <property type="project" value="InterPro"/>
</dbReference>
<evidence type="ECO:0000256" key="5">
    <source>
        <dbReference type="SAM" id="MobiDB-lite"/>
    </source>
</evidence>
<feature type="domain" description="Calx-beta" evidence="6">
    <location>
        <begin position="1231"/>
        <end position="1320"/>
    </location>
</feature>
<dbReference type="PANTHER" id="PTHR11878">
    <property type="entry name" value="SODIUM/CALCIUM EXCHANGER"/>
    <property type="match status" value="1"/>
</dbReference>
<feature type="region of interest" description="Disordered" evidence="5">
    <location>
        <begin position="124"/>
        <end position="163"/>
    </location>
</feature>
<feature type="domain" description="Calx-beta" evidence="6">
    <location>
        <begin position="3166"/>
        <end position="3275"/>
    </location>
</feature>
<dbReference type="GO" id="GO:0007154">
    <property type="term" value="P:cell communication"/>
    <property type="evidence" value="ECO:0007669"/>
    <property type="project" value="InterPro"/>
</dbReference>
<reference evidence="7" key="1">
    <citation type="submission" date="2016-04" db="EMBL/GenBank/DDBJ databases">
        <authorList>
            <person name="Evans L.H."/>
            <person name="Alamgir A."/>
            <person name="Owens N."/>
            <person name="Weber N.D."/>
            <person name="Virtaneva K."/>
            <person name="Barbian K."/>
            <person name="Babar A."/>
            <person name="Rosenke K."/>
        </authorList>
    </citation>
    <scope>NUCLEOTIDE SEQUENCE</scope>
    <source>
        <strain evidence="7">86</strain>
    </source>
</reference>
<name>A0A212K2T1_9DELT</name>
<feature type="domain" description="Calx-beta" evidence="6">
    <location>
        <begin position="883"/>
        <end position="1013"/>
    </location>
</feature>
<gene>
    <name evidence="7" type="ORF">KL86DPRO_20556</name>
</gene>
<dbReference type="PROSITE" id="PS00330">
    <property type="entry name" value="HEMOLYSIN_CALCIUM"/>
    <property type="match status" value="2"/>
</dbReference>
<feature type="domain" description="Calx-beta" evidence="6">
    <location>
        <begin position="2444"/>
        <end position="2549"/>
    </location>
</feature>
<keyword evidence="1" id="KW-0732">Signal</keyword>
<dbReference type="SUPFAM" id="SSF51120">
    <property type="entry name" value="beta-Roll"/>
    <property type="match status" value="4"/>
</dbReference>
<evidence type="ECO:0000256" key="2">
    <source>
        <dbReference type="ARBA" id="ARBA00022737"/>
    </source>
</evidence>
<dbReference type="InterPro" id="IPR001343">
    <property type="entry name" value="Hemolysn_Ca-bd"/>
</dbReference>
<feature type="domain" description="Calx-beta" evidence="6">
    <location>
        <begin position="2146"/>
        <end position="2252"/>
    </location>
</feature>
<dbReference type="InterPro" id="IPR011049">
    <property type="entry name" value="Serralysin-like_metalloprot_C"/>
</dbReference>
<accession>A0A212K2T1</accession>
<protein>
    <recommendedName>
        <fullName evidence="6">Calx-beta domain-containing protein</fullName>
    </recommendedName>
</protein>
<feature type="domain" description="Calx-beta" evidence="6">
    <location>
        <begin position="2655"/>
        <end position="2712"/>
    </location>
</feature>
<dbReference type="Pfam" id="PF17963">
    <property type="entry name" value="Big_9"/>
    <property type="match status" value="1"/>
</dbReference>
<dbReference type="Pfam" id="PF03160">
    <property type="entry name" value="Calx-beta"/>
    <property type="match status" value="10"/>
</dbReference>
<feature type="domain" description="Calx-beta" evidence="6">
    <location>
        <begin position="1555"/>
        <end position="1637"/>
    </location>
</feature>
<proteinExistence type="predicted"/>
<dbReference type="PROSITE" id="PS00018">
    <property type="entry name" value="EF_HAND_1"/>
    <property type="match status" value="2"/>
</dbReference>
<dbReference type="Pfam" id="PF00353">
    <property type="entry name" value="HemolysinCabind"/>
    <property type="match status" value="5"/>
</dbReference>
<dbReference type="PANTHER" id="PTHR11878:SF65">
    <property type="entry name" value="NA_CA-EXCHANGE PROTEIN, ISOFORM G"/>
    <property type="match status" value="1"/>
</dbReference>
<dbReference type="InterPro" id="IPR003644">
    <property type="entry name" value="Calx_beta"/>
</dbReference>
<dbReference type="InterPro" id="IPR051171">
    <property type="entry name" value="CaCA"/>
</dbReference>
<dbReference type="InterPro" id="IPR018511">
    <property type="entry name" value="Hemolysin-typ_Ca-bd_CS"/>
</dbReference>
<evidence type="ECO:0000256" key="1">
    <source>
        <dbReference type="ARBA" id="ARBA00022729"/>
    </source>
</evidence>
<keyword evidence="3" id="KW-0106">Calcium</keyword>
<evidence type="ECO:0000259" key="6">
    <source>
        <dbReference type="Pfam" id="PF03160"/>
    </source>
</evidence>
<dbReference type="SUPFAM" id="SSF141072">
    <property type="entry name" value="CalX-like"/>
    <property type="match status" value="11"/>
</dbReference>
<dbReference type="NCBIfam" id="TIGR01965">
    <property type="entry name" value="VCBS_repeat"/>
    <property type="match status" value="1"/>
</dbReference>
<evidence type="ECO:0000256" key="4">
    <source>
        <dbReference type="ARBA" id="ARBA00023065"/>
    </source>
</evidence>
<dbReference type="Gene3D" id="2.150.10.10">
    <property type="entry name" value="Serralysin-like metalloprotease, C-terminal"/>
    <property type="match status" value="4"/>
</dbReference>
<feature type="domain" description="Calx-beta" evidence="6">
    <location>
        <begin position="1844"/>
        <end position="1918"/>
    </location>
</feature>
<feature type="compositionally biased region" description="Polar residues" evidence="5">
    <location>
        <begin position="153"/>
        <end position="162"/>
    </location>
</feature>
<keyword evidence="4" id="KW-0813">Transport</keyword>